<feature type="transmembrane region" description="Helical" evidence="13">
    <location>
        <begin position="250"/>
        <end position="269"/>
    </location>
</feature>
<feature type="transmembrane region" description="Helical" evidence="13">
    <location>
        <begin position="173"/>
        <end position="196"/>
    </location>
</feature>
<feature type="transmembrane region" description="Helical" evidence="13">
    <location>
        <begin position="20"/>
        <end position="37"/>
    </location>
</feature>
<dbReference type="Proteomes" id="UP000516160">
    <property type="component" value="Chromosome"/>
</dbReference>
<evidence type="ECO:0000256" key="10">
    <source>
        <dbReference type="ARBA" id="ARBA00023065"/>
    </source>
</evidence>
<organism evidence="14 15">
    <name type="scientific">Alkalicella caledoniensis</name>
    <dbReference type="NCBI Taxonomy" id="2731377"/>
    <lineage>
        <taxon>Bacteria</taxon>
        <taxon>Bacillati</taxon>
        <taxon>Bacillota</taxon>
        <taxon>Clostridia</taxon>
        <taxon>Eubacteriales</taxon>
        <taxon>Proteinivoracaceae</taxon>
        <taxon>Alkalicella</taxon>
    </lineage>
</organism>
<dbReference type="CDD" id="cd13137">
    <property type="entry name" value="MATE_NorM_like"/>
    <property type="match status" value="1"/>
</dbReference>
<evidence type="ECO:0000313" key="15">
    <source>
        <dbReference type="Proteomes" id="UP000516160"/>
    </source>
</evidence>
<evidence type="ECO:0000313" key="14">
    <source>
        <dbReference type="EMBL" id="QNO13816.1"/>
    </source>
</evidence>
<dbReference type="Pfam" id="PF01554">
    <property type="entry name" value="MatE"/>
    <property type="match status" value="2"/>
</dbReference>
<dbReference type="InterPro" id="IPR002528">
    <property type="entry name" value="MATE_fam"/>
</dbReference>
<keyword evidence="6" id="KW-0050">Antiport</keyword>
<dbReference type="PIRSF" id="PIRSF006603">
    <property type="entry name" value="DinF"/>
    <property type="match status" value="1"/>
</dbReference>
<dbReference type="NCBIfam" id="TIGR00797">
    <property type="entry name" value="matE"/>
    <property type="match status" value="1"/>
</dbReference>
<evidence type="ECO:0000256" key="8">
    <source>
        <dbReference type="ARBA" id="ARBA00022692"/>
    </source>
</evidence>
<evidence type="ECO:0000256" key="5">
    <source>
        <dbReference type="ARBA" id="ARBA00022448"/>
    </source>
</evidence>
<dbReference type="InterPro" id="IPR050222">
    <property type="entry name" value="MATE_MdtK"/>
</dbReference>
<feature type="transmembrane region" description="Helical" evidence="13">
    <location>
        <begin position="133"/>
        <end position="153"/>
    </location>
</feature>
<evidence type="ECO:0000256" key="9">
    <source>
        <dbReference type="ARBA" id="ARBA00022989"/>
    </source>
</evidence>
<keyword evidence="11 13" id="KW-0472">Membrane</keyword>
<feature type="transmembrane region" description="Helical" evidence="13">
    <location>
        <begin position="328"/>
        <end position="354"/>
    </location>
</feature>
<dbReference type="GO" id="GO:0005886">
    <property type="term" value="C:plasma membrane"/>
    <property type="evidence" value="ECO:0007669"/>
    <property type="project" value="UniProtKB-SubCell"/>
</dbReference>
<dbReference type="RefSeq" id="WP_213167481.1">
    <property type="nucleotide sequence ID" value="NZ_CP058559.1"/>
</dbReference>
<accession>A0A7G9W554</accession>
<feature type="transmembrane region" description="Helical" evidence="13">
    <location>
        <begin position="289"/>
        <end position="307"/>
    </location>
</feature>
<feature type="transmembrane region" description="Helical" evidence="13">
    <location>
        <begin position="57"/>
        <end position="83"/>
    </location>
</feature>
<proteinExistence type="inferred from homology"/>
<feature type="transmembrane region" description="Helical" evidence="13">
    <location>
        <begin position="202"/>
        <end position="222"/>
    </location>
</feature>
<evidence type="ECO:0000256" key="12">
    <source>
        <dbReference type="ARBA" id="ARBA00031636"/>
    </source>
</evidence>
<feature type="transmembrane region" description="Helical" evidence="13">
    <location>
        <begin position="104"/>
        <end position="127"/>
    </location>
</feature>
<evidence type="ECO:0000256" key="6">
    <source>
        <dbReference type="ARBA" id="ARBA00022449"/>
    </source>
</evidence>
<sequence length="458" mass="50536">MENTLVVEEKLTNKKSLQMIWLLAWPVMLGQVLQTALELVDLYFISMLRDTVFFAAIGYSTSLFGVVVVASQLVVAGTIALIARESGAENQNTVTNLTRQALTLALLVGVFLWICVSVFATPLLQLFGARGNLLLYGTNYLRIVLVGIPFVYYNMTGRAILQAKGDTFTPMIIFVLMNAVNILFNWLLIFGVWIFPELGYKGAAYGTLLSNIFAFVLFVFVLQRKAFKGKILDVITPVFDFELMIRFIKIGGYAVVQAVARPITGLFMYGIASLSGENALAAFTIGGRMFNLVFIILAGLTTAISVLTGQNLGKKDYNSINVHVKNGLLIGAINMLIFAIPYFIFSESIMGVFVKNPEDFRVIEIGVSYFRITYVGLIFVIFSVIYGGVFIGAGDTAPPMVASLVANWAVKVPLAYIFAGRLNLGSNWVWIAISLSVIVEVLIVSIWYGKGRWKFKKI</sequence>
<evidence type="ECO:0000256" key="4">
    <source>
        <dbReference type="ARBA" id="ARBA00020268"/>
    </source>
</evidence>
<evidence type="ECO:0000256" key="13">
    <source>
        <dbReference type="SAM" id="Phobius"/>
    </source>
</evidence>
<keyword evidence="9 13" id="KW-1133">Transmembrane helix</keyword>
<keyword evidence="5" id="KW-0813">Transport</keyword>
<evidence type="ECO:0000256" key="2">
    <source>
        <dbReference type="ARBA" id="ARBA00004651"/>
    </source>
</evidence>
<gene>
    <name evidence="14" type="ORF">HYG86_03075</name>
</gene>
<evidence type="ECO:0000256" key="3">
    <source>
        <dbReference type="ARBA" id="ARBA00010199"/>
    </source>
</evidence>
<dbReference type="InterPro" id="IPR048279">
    <property type="entry name" value="MdtK-like"/>
</dbReference>
<dbReference type="PANTHER" id="PTHR43298">
    <property type="entry name" value="MULTIDRUG RESISTANCE PROTEIN NORM-RELATED"/>
    <property type="match status" value="1"/>
</dbReference>
<feature type="transmembrane region" description="Helical" evidence="13">
    <location>
        <begin position="400"/>
        <end position="422"/>
    </location>
</feature>
<dbReference type="GO" id="GO:0015297">
    <property type="term" value="F:antiporter activity"/>
    <property type="evidence" value="ECO:0007669"/>
    <property type="project" value="UniProtKB-KW"/>
</dbReference>
<comment type="subcellular location">
    <subcellularLocation>
        <location evidence="2">Cell membrane</location>
        <topology evidence="2">Multi-pass membrane protein</topology>
    </subcellularLocation>
</comment>
<feature type="transmembrane region" description="Helical" evidence="13">
    <location>
        <begin position="428"/>
        <end position="448"/>
    </location>
</feature>
<dbReference type="KEGG" id="acae:HYG86_03075"/>
<protein>
    <recommendedName>
        <fullName evidence="4">Probable multidrug resistance protein NorM</fullName>
    </recommendedName>
    <alternativeName>
        <fullName evidence="12">Multidrug-efflux transporter</fullName>
    </alternativeName>
</protein>
<dbReference type="AlphaFoldDB" id="A0A7G9W554"/>
<evidence type="ECO:0000256" key="1">
    <source>
        <dbReference type="ARBA" id="ARBA00003408"/>
    </source>
</evidence>
<dbReference type="PANTHER" id="PTHR43298:SF2">
    <property type="entry name" value="FMN_FAD EXPORTER YEEO-RELATED"/>
    <property type="match status" value="1"/>
</dbReference>
<reference evidence="14 15" key="1">
    <citation type="submission" date="2020-07" db="EMBL/GenBank/DDBJ databases">
        <title>Alkalicella. sp. LB2 genome.</title>
        <authorList>
            <person name="Postec A."/>
            <person name="Quemeneur M."/>
        </authorList>
    </citation>
    <scope>NUCLEOTIDE SEQUENCE [LARGE SCALE GENOMIC DNA]</scope>
    <source>
        <strain evidence="14 15">LB2</strain>
    </source>
</reference>
<keyword evidence="10" id="KW-0406">Ion transport</keyword>
<dbReference type="GO" id="GO:0042910">
    <property type="term" value="F:xenobiotic transmembrane transporter activity"/>
    <property type="evidence" value="ECO:0007669"/>
    <property type="project" value="InterPro"/>
</dbReference>
<keyword evidence="15" id="KW-1185">Reference proteome</keyword>
<evidence type="ECO:0000256" key="11">
    <source>
        <dbReference type="ARBA" id="ARBA00023136"/>
    </source>
</evidence>
<evidence type="ECO:0000256" key="7">
    <source>
        <dbReference type="ARBA" id="ARBA00022475"/>
    </source>
</evidence>
<comment type="function">
    <text evidence="1">Multidrug efflux pump.</text>
</comment>
<keyword evidence="7" id="KW-1003">Cell membrane</keyword>
<feature type="transmembrane region" description="Helical" evidence="13">
    <location>
        <begin position="374"/>
        <end position="393"/>
    </location>
</feature>
<comment type="similarity">
    <text evidence="3">Belongs to the multi antimicrobial extrusion (MATE) (TC 2.A.66.1) family.</text>
</comment>
<dbReference type="EMBL" id="CP058559">
    <property type="protein sequence ID" value="QNO13816.1"/>
    <property type="molecule type" value="Genomic_DNA"/>
</dbReference>
<keyword evidence="8 13" id="KW-0812">Transmembrane</keyword>
<name>A0A7G9W554_ALKCA</name>
<dbReference type="GO" id="GO:0006811">
    <property type="term" value="P:monoatomic ion transport"/>
    <property type="evidence" value="ECO:0007669"/>
    <property type="project" value="UniProtKB-KW"/>
</dbReference>